<protein>
    <recommendedName>
        <fullName evidence="2">DUF7344 domain-containing protein</fullName>
    </recommendedName>
</protein>
<comment type="caution">
    <text evidence="3">The sequence shown here is derived from an EMBL/GenBank/DDBJ whole genome shotgun (WGS) entry which is preliminary data.</text>
</comment>
<dbReference type="AlphaFoldDB" id="A0AAP3E1S7"/>
<evidence type="ECO:0000313" key="3">
    <source>
        <dbReference type="EMBL" id="MCU4741665.1"/>
    </source>
</evidence>
<organism evidence="3 6">
    <name type="scientific">Natronoglomus mannanivorans</name>
    <dbReference type="NCBI Taxonomy" id="2979990"/>
    <lineage>
        <taxon>Archaea</taxon>
        <taxon>Methanobacteriati</taxon>
        <taxon>Methanobacteriota</taxon>
        <taxon>Stenosarchaea group</taxon>
        <taxon>Halobacteria</taxon>
        <taxon>Halobacteriales</taxon>
        <taxon>Natrialbaceae</taxon>
        <taxon>Natronoglomus</taxon>
    </lineage>
</organism>
<sequence length="152" mass="17344">MSTPQTSGLDLDTTFGLLSSSRRRYLLYHFLESEYGTVEKLAQWIAAWEQDVSPRAVSDEDRRDVAISLVHDHLPRLADHDVVDYDARNGDVVATEHFEDVQPYVEQARSSEQVSEKLEQSRLLFLYSKPPEDPYIVEDAPAPSPHRSDDGR</sequence>
<dbReference type="InterPro" id="IPR055768">
    <property type="entry name" value="DUF7344"/>
</dbReference>
<reference evidence="3 5" key="1">
    <citation type="submission" date="2022-09" db="EMBL/GenBank/DDBJ databases">
        <title>Enrichment on poylsaccharides allowed isolation of novel metabolic and taxonomic groups of Haloarchaea.</title>
        <authorList>
            <person name="Sorokin D.Y."/>
            <person name="Elcheninov A.G."/>
            <person name="Khizhniak T.V."/>
            <person name="Kolganova T.V."/>
            <person name="Kublanov I.V."/>
        </authorList>
    </citation>
    <scope>NUCLEOTIDE SEQUENCE</scope>
    <source>
        <strain evidence="4 5">AArc-m2/3/4</strain>
        <strain evidence="3">AArc-xg1-1</strain>
    </source>
</reference>
<evidence type="ECO:0000256" key="1">
    <source>
        <dbReference type="SAM" id="MobiDB-lite"/>
    </source>
</evidence>
<evidence type="ECO:0000313" key="5">
    <source>
        <dbReference type="Proteomes" id="UP001320972"/>
    </source>
</evidence>
<gene>
    <name evidence="4" type="ORF">OB955_17175</name>
    <name evidence="3" type="ORF">OB960_09680</name>
</gene>
<evidence type="ECO:0000259" key="2">
    <source>
        <dbReference type="Pfam" id="PF24035"/>
    </source>
</evidence>
<evidence type="ECO:0000313" key="4">
    <source>
        <dbReference type="EMBL" id="MCU4974455.1"/>
    </source>
</evidence>
<dbReference type="Proteomes" id="UP001320972">
    <property type="component" value="Unassembled WGS sequence"/>
</dbReference>
<proteinExistence type="predicted"/>
<accession>A0AAP3E1S7</accession>
<dbReference type="EMBL" id="JAOPKA010000005">
    <property type="protein sequence ID" value="MCU4741665.1"/>
    <property type="molecule type" value="Genomic_DNA"/>
</dbReference>
<evidence type="ECO:0000313" key="6">
    <source>
        <dbReference type="Proteomes" id="UP001321018"/>
    </source>
</evidence>
<dbReference type="Proteomes" id="UP001321018">
    <property type="component" value="Unassembled WGS sequence"/>
</dbReference>
<dbReference type="RefSeq" id="WP_338003500.1">
    <property type="nucleotide sequence ID" value="NZ_JAOPKA010000005.1"/>
</dbReference>
<name>A0AAP3E1S7_9EURY</name>
<dbReference type="EMBL" id="JAOPKB010000012">
    <property type="protein sequence ID" value="MCU4974455.1"/>
    <property type="molecule type" value="Genomic_DNA"/>
</dbReference>
<feature type="domain" description="DUF7344" evidence="2">
    <location>
        <begin position="15"/>
        <end position="92"/>
    </location>
</feature>
<dbReference type="Pfam" id="PF24035">
    <property type="entry name" value="DUF7344"/>
    <property type="match status" value="1"/>
</dbReference>
<keyword evidence="5" id="KW-1185">Reference proteome</keyword>
<feature type="region of interest" description="Disordered" evidence="1">
    <location>
        <begin position="132"/>
        <end position="152"/>
    </location>
</feature>